<dbReference type="InterPro" id="IPR007921">
    <property type="entry name" value="CHAP_dom"/>
</dbReference>
<dbReference type="Pfam" id="PF05257">
    <property type="entry name" value="CHAP"/>
    <property type="match status" value="1"/>
</dbReference>
<keyword evidence="4" id="KW-1185">Reference proteome</keyword>
<evidence type="ECO:0000313" key="4">
    <source>
        <dbReference type="Proteomes" id="UP000608420"/>
    </source>
</evidence>
<dbReference type="EMBL" id="BMIW01000017">
    <property type="protein sequence ID" value="GGG02746.1"/>
    <property type="molecule type" value="Genomic_DNA"/>
</dbReference>
<feature type="coiled-coil region" evidence="1">
    <location>
        <begin position="10"/>
        <end position="68"/>
    </location>
</feature>
<name>A0ABQ1VWM8_9BACL</name>
<accession>A0ABQ1VWM8</accession>
<gene>
    <name evidence="3" type="ORF">GCM10010913_25600</name>
</gene>
<dbReference type="Proteomes" id="UP000608420">
    <property type="component" value="Unassembled WGS sequence"/>
</dbReference>
<dbReference type="RefSeq" id="WP_162944259.1">
    <property type="nucleotide sequence ID" value="NZ_BMIW01000017.1"/>
</dbReference>
<evidence type="ECO:0000259" key="2">
    <source>
        <dbReference type="Pfam" id="PF05257"/>
    </source>
</evidence>
<feature type="domain" description="Peptidase C51" evidence="2">
    <location>
        <begin position="631"/>
        <end position="720"/>
    </location>
</feature>
<comment type="caution">
    <text evidence="3">The sequence shown here is derived from an EMBL/GenBank/DDBJ whole genome shotgun (WGS) entry which is preliminary data.</text>
</comment>
<evidence type="ECO:0000256" key="1">
    <source>
        <dbReference type="SAM" id="Coils"/>
    </source>
</evidence>
<proteinExistence type="predicted"/>
<protein>
    <recommendedName>
        <fullName evidence="2">Peptidase C51 domain-containing protein</fullName>
    </recommendedName>
</protein>
<reference evidence="4" key="1">
    <citation type="journal article" date="2019" name="Int. J. Syst. Evol. Microbiol.">
        <title>The Global Catalogue of Microorganisms (GCM) 10K type strain sequencing project: providing services to taxonomists for standard genome sequencing and annotation.</title>
        <authorList>
            <consortium name="The Broad Institute Genomics Platform"/>
            <consortium name="The Broad Institute Genome Sequencing Center for Infectious Disease"/>
            <person name="Wu L."/>
            <person name="Ma J."/>
        </authorList>
    </citation>
    <scope>NUCLEOTIDE SEQUENCE [LARGE SCALE GENOMIC DNA]</scope>
    <source>
        <strain evidence="4">CGMCC 1.15420</strain>
    </source>
</reference>
<sequence length="765" mass="86495">MSIKVDPTKLEDLSVHLKQLERTVEGGEHQIYSVISQLIREIRSEYSEWEVQQALNEVEDDLREIRKQAAIVTEGLARKSSALSQAAGQYQDKERTAQAMIEQYQLPSSYYTPGGGLAGEGADNYLKDQWFENPIVQELHLKAMNGTEEEQKEAKEKLDAIFQARNTIARAQVAYAVYKAFGNQALMTHAHKEATKQRKILKEYGIHEDLYGERVKLDHLYPGSPLSACSYDPSLQIIKDNKPILILMPLDNQYIYLLSLIKKGESSGAWARKQLDEIHKLLSEIGRAQVAWYEYKAKDMKKEMDGAHIYAEKLRTILKEKYSLSSEMVDDTDYKFMWTGAGAAGKYLNVEGKNPSSTPLSPGKRQQAFDLISVAQQIVFGNEGGYSTVSKDDGKNLQKGYPGGISIGKLQWHESRAYDLLLRIIKQDIETAKKILGENSNVFKELTDQALAKKNDRWKARVLTDEEAKAISKLISTDIGIKYQDEQARLDMREYLNIGKKQGISDEKALIYFTDLYNQSPKGALRIINKIKVSGKEITLVNIHEVSLSDDVMGKYVKRRKLTYTKCSQLSKPGINELNPGEEITSNIVVENEGIRRFLSSAEKELEKGFKENVPKGKKEGDNNTPYGKWYGKNYQPWCAMFVSYCANQAGILGTIVPKFASVEEGKKWYKKEERYKDSSSDYIPKAGDTIFFRKNNQNHTGIVTGYDPKTKTIYTIEGNTSDKVARRSYNLEQKNYIVGYGVNGGIGFGTIPENVSSGDNQRTR</sequence>
<keyword evidence="1" id="KW-0175">Coiled coil</keyword>
<organism evidence="3 4">
    <name type="scientific">Paenibacillus aceti</name>
    <dbReference type="NCBI Taxonomy" id="1820010"/>
    <lineage>
        <taxon>Bacteria</taxon>
        <taxon>Bacillati</taxon>
        <taxon>Bacillota</taxon>
        <taxon>Bacilli</taxon>
        <taxon>Bacillales</taxon>
        <taxon>Paenibacillaceae</taxon>
        <taxon>Paenibacillus</taxon>
    </lineage>
</organism>
<evidence type="ECO:0000313" key="3">
    <source>
        <dbReference type="EMBL" id="GGG02746.1"/>
    </source>
</evidence>